<keyword evidence="1" id="KW-0472">Membrane</keyword>
<evidence type="ECO:0000313" key="2">
    <source>
        <dbReference type="EMBL" id="AKH48701.1"/>
    </source>
</evidence>
<organism evidence="2">
    <name type="scientific">uncultured marine virus</name>
    <dbReference type="NCBI Taxonomy" id="186617"/>
    <lineage>
        <taxon>Viruses</taxon>
        <taxon>environmental samples</taxon>
    </lineage>
</organism>
<proteinExistence type="predicted"/>
<name>A0A0F7LBY0_9VIRU</name>
<accession>A0A0F7LBY0</accession>
<sequence>MREDPMKVASQVLFHLLPLLSQSLFYLWLLNLPWIFLACFLISCGGILTTIGLQILSQLTLYRRFRIHEARHHQKNQKYKYLVQNTLHPHLHLEVCGSNFETEKH</sequence>
<protein>
    <submittedName>
        <fullName evidence="2">Uncharacterized protein</fullName>
    </submittedName>
</protein>
<reference evidence="2" key="2">
    <citation type="submission" date="2015-03" db="EMBL/GenBank/DDBJ databases">
        <authorList>
            <person name="Chow C.-E.T."/>
            <person name="Winget D.M."/>
            <person name="White R.A.III."/>
            <person name="Hallam S.J."/>
            <person name="Suttle C.A."/>
        </authorList>
    </citation>
    <scope>NUCLEOTIDE SEQUENCE</scope>
    <source>
        <strain evidence="2">Oxic3_2</strain>
    </source>
</reference>
<keyword evidence="1" id="KW-0812">Transmembrane</keyword>
<reference evidence="2" key="1">
    <citation type="journal article" date="2015" name="Front. Microbiol.">
        <title>Combining genomic sequencing methods to explore viral diversity and reveal potential virus-host interactions.</title>
        <authorList>
            <person name="Chow C.E."/>
            <person name="Winget D.M."/>
            <person name="White R.A.III."/>
            <person name="Hallam S.J."/>
            <person name="Suttle C.A."/>
        </authorList>
    </citation>
    <scope>NUCLEOTIDE SEQUENCE</scope>
    <source>
        <strain evidence="2">Oxic3_2</strain>
    </source>
</reference>
<feature type="transmembrane region" description="Helical" evidence="1">
    <location>
        <begin position="35"/>
        <end position="56"/>
    </location>
</feature>
<feature type="transmembrane region" description="Helical" evidence="1">
    <location>
        <begin position="12"/>
        <end position="29"/>
    </location>
</feature>
<keyword evidence="1" id="KW-1133">Transmembrane helix</keyword>
<dbReference type="EMBL" id="KR029608">
    <property type="protein sequence ID" value="AKH48701.1"/>
    <property type="molecule type" value="Genomic_DNA"/>
</dbReference>
<evidence type="ECO:0000256" key="1">
    <source>
        <dbReference type="SAM" id="Phobius"/>
    </source>
</evidence>